<dbReference type="PANTHER" id="PTHR44051:SF8">
    <property type="entry name" value="GLUTATHIONE S-TRANSFERASE GSTA"/>
    <property type="match status" value="1"/>
</dbReference>
<sequence length="207" mass="23587">MIKLYYRPGACSLAPHIALEFIGQPYEAELAQRDSTAILELNPAGAVPILDTGEGWILTQAAAILQYLDKRFPEAKLGSTGDLKHDSELTRWASFLTGDLHPAFYPIYFPNRYTVSTKEEDLENVKQAALKIIRRKLAVIEQHLDKKDYMVGANLTYVDIYLFPMLRWAKFQLADDGGLKNYTNIERLFAKLKHHPVFTKTLELESK</sequence>
<dbReference type="InterPro" id="IPR004045">
    <property type="entry name" value="Glutathione_S-Trfase_N"/>
</dbReference>
<dbReference type="InterPro" id="IPR040079">
    <property type="entry name" value="Glutathione_S-Trfase"/>
</dbReference>
<dbReference type="EC" id="2.5.1.18" evidence="3"/>
<dbReference type="InterPro" id="IPR036282">
    <property type="entry name" value="Glutathione-S-Trfase_C_sf"/>
</dbReference>
<accession>A0A7H1NQF3</accession>
<dbReference type="Pfam" id="PF00043">
    <property type="entry name" value="GST_C"/>
    <property type="match status" value="1"/>
</dbReference>
<dbReference type="CDD" id="cd03057">
    <property type="entry name" value="GST_N_Beta"/>
    <property type="match status" value="1"/>
</dbReference>
<dbReference type="InterPro" id="IPR004046">
    <property type="entry name" value="GST_C"/>
</dbReference>
<dbReference type="Gene3D" id="3.40.30.10">
    <property type="entry name" value="Glutaredoxin"/>
    <property type="match status" value="1"/>
</dbReference>
<keyword evidence="3" id="KW-0808">Transferase</keyword>
<dbReference type="RefSeq" id="WP_203414399.1">
    <property type="nucleotide sequence ID" value="NZ_CP060244.1"/>
</dbReference>
<dbReference type="InterPro" id="IPR036249">
    <property type="entry name" value="Thioredoxin-like_sf"/>
</dbReference>
<reference evidence="3 4" key="1">
    <citation type="submission" date="2020-08" db="EMBL/GenBank/DDBJ databases">
        <title>Complete genome sequence of Entomobacter blattae G55GP.</title>
        <authorList>
            <person name="Poehlein A."/>
            <person name="Guzman J."/>
            <person name="Daniel R."/>
            <person name="Vilcinskas A."/>
        </authorList>
    </citation>
    <scope>NUCLEOTIDE SEQUENCE [LARGE SCALE GENOMIC DNA]</scope>
    <source>
        <strain evidence="3 4">G55GP</strain>
    </source>
</reference>
<dbReference type="SUPFAM" id="SSF47616">
    <property type="entry name" value="GST C-terminal domain-like"/>
    <property type="match status" value="1"/>
</dbReference>
<evidence type="ECO:0000313" key="4">
    <source>
        <dbReference type="Proteomes" id="UP000516349"/>
    </source>
</evidence>
<dbReference type="KEGG" id="ebla:JGUZn3_07800"/>
<dbReference type="SFLD" id="SFLDS00019">
    <property type="entry name" value="Glutathione_Transferase_(cytos"/>
    <property type="match status" value="1"/>
</dbReference>
<dbReference type="SUPFAM" id="SSF52833">
    <property type="entry name" value="Thioredoxin-like"/>
    <property type="match status" value="1"/>
</dbReference>
<dbReference type="SFLD" id="SFLDG01150">
    <property type="entry name" value="Main.1:_Beta-like"/>
    <property type="match status" value="1"/>
</dbReference>
<name>A0A7H1NQF3_9PROT</name>
<keyword evidence="4" id="KW-1185">Reference proteome</keyword>
<dbReference type="GO" id="GO:0004364">
    <property type="term" value="F:glutathione transferase activity"/>
    <property type="evidence" value="ECO:0007669"/>
    <property type="project" value="UniProtKB-EC"/>
</dbReference>
<evidence type="ECO:0000259" key="2">
    <source>
        <dbReference type="PROSITE" id="PS50405"/>
    </source>
</evidence>
<evidence type="ECO:0000259" key="1">
    <source>
        <dbReference type="PROSITE" id="PS50404"/>
    </source>
</evidence>
<dbReference type="PROSITE" id="PS50404">
    <property type="entry name" value="GST_NTER"/>
    <property type="match status" value="1"/>
</dbReference>
<dbReference type="AlphaFoldDB" id="A0A7H1NQF3"/>
<evidence type="ECO:0000313" key="3">
    <source>
        <dbReference type="EMBL" id="QNT78013.1"/>
    </source>
</evidence>
<proteinExistence type="predicted"/>
<dbReference type="SFLD" id="SFLDG00358">
    <property type="entry name" value="Main_(cytGST)"/>
    <property type="match status" value="1"/>
</dbReference>
<protein>
    <submittedName>
        <fullName evidence="3">Glutathione S-transferase GST-4.5</fullName>
        <ecNumber evidence="3">2.5.1.18</ecNumber>
    </submittedName>
</protein>
<gene>
    <name evidence="3" type="primary">gst_1</name>
    <name evidence="3" type="ORF">JGUZn3_07800</name>
</gene>
<dbReference type="PROSITE" id="PS50405">
    <property type="entry name" value="GST_CTER"/>
    <property type="match status" value="1"/>
</dbReference>
<feature type="domain" description="GST C-terminal" evidence="2">
    <location>
        <begin position="82"/>
        <end position="207"/>
    </location>
</feature>
<dbReference type="Proteomes" id="UP000516349">
    <property type="component" value="Chromosome"/>
</dbReference>
<dbReference type="PANTHER" id="PTHR44051">
    <property type="entry name" value="GLUTATHIONE S-TRANSFERASE-RELATED"/>
    <property type="match status" value="1"/>
</dbReference>
<dbReference type="Pfam" id="PF13417">
    <property type="entry name" value="GST_N_3"/>
    <property type="match status" value="1"/>
</dbReference>
<feature type="domain" description="GST N-terminal" evidence="1">
    <location>
        <begin position="1"/>
        <end position="76"/>
    </location>
</feature>
<dbReference type="InterPro" id="IPR010987">
    <property type="entry name" value="Glutathione-S-Trfase_C-like"/>
</dbReference>
<dbReference type="EMBL" id="CP060244">
    <property type="protein sequence ID" value="QNT78013.1"/>
    <property type="molecule type" value="Genomic_DNA"/>
</dbReference>
<organism evidence="3 4">
    <name type="scientific">Entomobacter blattae</name>
    <dbReference type="NCBI Taxonomy" id="2762277"/>
    <lineage>
        <taxon>Bacteria</taxon>
        <taxon>Pseudomonadati</taxon>
        <taxon>Pseudomonadota</taxon>
        <taxon>Alphaproteobacteria</taxon>
        <taxon>Acetobacterales</taxon>
        <taxon>Acetobacteraceae</taxon>
        <taxon>Entomobacter</taxon>
    </lineage>
</organism>
<dbReference type="Gene3D" id="1.20.1050.10">
    <property type="match status" value="1"/>
</dbReference>